<organism evidence="2 3">
    <name type="scientific">Campylobacter concisus</name>
    <dbReference type="NCBI Taxonomy" id="199"/>
    <lineage>
        <taxon>Bacteria</taxon>
        <taxon>Pseudomonadati</taxon>
        <taxon>Campylobacterota</taxon>
        <taxon>Epsilonproteobacteria</taxon>
        <taxon>Campylobacterales</taxon>
        <taxon>Campylobacteraceae</taxon>
        <taxon>Campylobacter</taxon>
    </lineage>
</organism>
<accession>A0A7S9X7Y2</accession>
<dbReference type="RefSeq" id="WP_196089283.1">
    <property type="nucleotide sequence ID" value="NZ_CP049233.1"/>
</dbReference>
<dbReference type="Proteomes" id="UP000594535">
    <property type="component" value="Plasmid pTJ3"/>
</dbReference>
<gene>
    <name evidence="2" type="ORF">G5B96_09980</name>
</gene>
<protein>
    <submittedName>
        <fullName evidence="2">MobC family plasmid mobilization relaxosome protein</fullName>
    </submittedName>
</protein>
<feature type="domain" description="Bacterial mobilisation" evidence="1">
    <location>
        <begin position="76"/>
        <end position="115"/>
    </location>
</feature>
<sequence length="119" mass="13883">MTEQNEKKFFVRSVKFNEIEQEKLNQILSETNLTFSQLVKSKIFLNQQDQIKQVKKMQKIKELAQISGSKYDLVDQVRRIGNNLNQIARRLNENKQGVVSTIVLKEIVEIKALLEHLKG</sequence>
<dbReference type="InterPro" id="IPR008687">
    <property type="entry name" value="MobC"/>
</dbReference>
<dbReference type="EMBL" id="CP049233">
    <property type="protein sequence ID" value="QPI07690.1"/>
    <property type="molecule type" value="Genomic_DNA"/>
</dbReference>
<dbReference type="AlphaFoldDB" id="A0A7S9X7Y2"/>
<geneLocation type="plasmid" evidence="2 3">
    <name>pTJ3</name>
</geneLocation>
<proteinExistence type="predicted"/>
<evidence type="ECO:0000259" key="1">
    <source>
        <dbReference type="Pfam" id="PF05713"/>
    </source>
</evidence>
<dbReference type="Pfam" id="PF05713">
    <property type="entry name" value="MobC"/>
    <property type="match status" value="1"/>
</dbReference>
<name>A0A7S9X7Y2_9BACT</name>
<evidence type="ECO:0000313" key="3">
    <source>
        <dbReference type="Proteomes" id="UP000594535"/>
    </source>
</evidence>
<evidence type="ECO:0000313" key="2">
    <source>
        <dbReference type="EMBL" id="QPI07690.1"/>
    </source>
</evidence>
<keyword evidence="2" id="KW-0614">Plasmid</keyword>
<reference evidence="2 3" key="1">
    <citation type="journal article" date="2020" name="Microb. Genom.">
        <title>Analysis of complete Campylobacter concisus genomes identifies genomospecies features, secretion systems and novel plasmids and their association with severe ulcerative colitis.</title>
        <authorList>
            <person name="Liu F."/>
            <person name="Chen S."/>
            <person name="Luu L.D.W."/>
            <person name="Lee S.A."/>
            <person name="Tay A.C.Y."/>
            <person name="Wu R."/>
            <person name="Riordan S.M."/>
            <person name="Lan R."/>
            <person name="Liu L."/>
            <person name="Zhang L."/>
        </authorList>
    </citation>
    <scope>NUCLEOTIDE SEQUENCE [LARGE SCALE GENOMIC DNA]</scope>
    <source>
        <strain evidence="2 3">H9O-S2</strain>
    </source>
</reference>